<dbReference type="Pfam" id="PF00005">
    <property type="entry name" value="ABC_tran"/>
    <property type="match status" value="2"/>
</dbReference>
<dbReference type="GO" id="GO:0090374">
    <property type="term" value="P:oligopeptide export from mitochondrion"/>
    <property type="evidence" value="ECO:0007669"/>
    <property type="project" value="TreeGrafter"/>
</dbReference>
<evidence type="ECO:0000256" key="2">
    <source>
        <dbReference type="ARBA" id="ARBA00007577"/>
    </source>
</evidence>
<feature type="transmembrane region" description="Helical" evidence="9">
    <location>
        <begin position="103"/>
        <end position="124"/>
    </location>
</feature>
<dbReference type="EMBL" id="KZ454991">
    <property type="protein sequence ID" value="PKI83441.1"/>
    <property type="molecule type" value="Genomic_DNA"/>
</dbReference>
<dbReference type="Proteomes" id="UP000232875">
    <property type="component" value="Unassembled WGS sequence"/>
</dbReference>
<comment type="similarity">
    <text evidence="2">Belongs to the ABC transporter superfamily. ABCB family. Multidrug resistance exporter (TC 3.A.1.201) subfamily.</text>
</comment>
<feature type="domain" description="ABC transmembrane type-1" evidence="11">
    <location>
        <begin position="43"/>
        <end position="350"/>
    </location>
</feature>
<proteinExistence type="inferred from homology"/>
<feature type="transmembrane region" description="Helical" evidence="9">
    <location>
        <begin position="324"/>
        <end position="345"/>
    </location>
</feature>
<dbReference type="InterPro" id="IPR017871">
    <property type="entry name" value="ABC_transporter-like_CS"/>
</dbReference>
<dbReference type="InterPro" id="IPR011527">
    <property type="entry name" value="ABC1_TM_dom"/>
</dbReference>
<feature type="domain" description="ABC transporter" evidence="10">
    <location>
        <begin position="388"/>
        <end position="666"/>
    </location>
</feature>
<evidence type="ECO:0000259" key="11">
    <source>
        <dbReference type="PROSITE" id="PS50929"/>
    </source>
</evidence>
<evidence type="ECO:0000313" key="12">
    <source>
        <dbReference type="EMBL" id="PKI83441.1"/>
    </source>
</evidence>
<evidence type="ECO:0000256" key="4">
    <source>
        <dbReference type="ARBA" id="ARBA00022741"/>
    </source>
</evidence>
<reference evidence="12 13" key="1">
    <citation type="submission" date="2017-10" db="EMBL/GenBank/DDBJ databases">
        <title>A novel species of cold-tolerant Malassezia isolated from bats.</title>
        <authorList>
            <person name="Lorch J.M."/>
            <person name="Palmer J.M."/>
            <person name="Vanderwolf K.J."/>
            <person name="Schmidt K.Z."/>
            <person name="Verant M.L."/>
            <person name="Weller T.J."/>
            <person name="Blehert D.S."/>
        </authorList>
    </citation>
    <scope>NUCLEOTIDE SEQUENCE [LARGE SCALE GENOMIC DNA]</scope>
    <source>
        <strain evidence="12 13">NWHC:44797-103</strain>
    </source>
</reference>
<dbReference type="GO" id="GO:0016887">
    <property type="term" value="F:ATP hydrolysis activity"/>
    <property type="evidence" value="ECO:0007669"/>
    <property type="project" value="InterPro"/>
</dbReference>
<evidence type="ECO:0000259" key="10">
    <source>
        <dbReference type="PROSITE" id="PS50893"/>
    </source>
</evidence>
<keyword evidence="3 9" id="KW-0812">Transmembrane</keyword>
<keyword evidence="7 9" id="KW-0472">Membrane</keyword>
<gene>
    <name evidence="12" type="ORF">MVES_002430</name>
</gene>
<dbReference type="PANTHER" id="PTHR43394:SF27">
    <property type="entry name" value="ATP-DEPENDENT TRANSLOCASE ABCB1-LIKE"/>
    <property type="match status" value="1"/>
</dbReference>
<feature type="transmembrane region" description="Helical" evidence="9">
    <location>
        <begin position="765"/>
        <end position="783"/>
    </location>
</feature>
<accession>A0A2N1JA54</accession>
<evidence type="ECO:0000256" key="5">
    <source>
        <dbReference type="ARBA" id="ARBA00022840"/>
    </source>
</evidence>
<dbReference type="OrthoDB" id="6500128at2759"/>
<feature type="region of interest" description="Disordered" evidence="8">
    <location>
        <begin position="672"/>
        <end position="694"/>
    </location>
</feature>
<dbReference type="SUPFAM" id="SSF52540">
    <property type="entry name" value="P-loop containing nucleoside triphosphate hydrolases"/>
    <property type="match status" value="2"/>
</dbReference>
<dbReference type="SUPFAM" id="SSF90123">
    <property type="entry name" value="ABC transporter transmembrane region"/>
    <property type="match status" value="2"/>
</dbReference>
<feature type="domain" description="ABC transporter" evidence="10">
    <location>
        <begin position="1110"/>
        <end position="1377"/>
    </location>
</feature>
<dbReference type="PROSITE" id="PS50929">
    <property type="entry name" value="ABC_TM1F"/>
    <property type="match status" value="2"/>
</dbReference>
<evidence type="ECO:0000256" key="3">
    <source>
        <dbReference type="ARBA" id="ARBA00022692"/>
    </source>
</evidence>
<evidence type="ECO:0000256" key="6">
    <source>
        <dbReference type="ARBA" id="ARBA00022989"/>
    </source>
</evidence>
<feature type="transmembrane region" description="Helical" evidence="9">
    <location>
        <begin position="813"/>
        <end position="838"/>
    </location>
</feature>
<dbReference type="InterPro" id="IPR039421">
    <property type="entry name" value="Type_1_exporter"/>
</dbReference>
<evidence type="ECO:0008006" key="14">
    <source>
        <dbReference type="Google" id="ProtNLM"/>
    </source>
</evidence>
<protein>
    <recommendedName>
        <fullName evidence="14">Ste6p</fullName>
    </recommendedName>
</protein>
<feature type="transmembrane region" description="Helical" evidence="9">
    <location>
        <begin position="992"/>
        <end position="1018"/>
    </location>
</feature>
<feature type="transmembrane region" description="Helical" evidence="9">
    <location>
        <begin position="278"/>
        <end position="300"/>
    </location>
</feature>
<dbReference type="PROSITE" id="PS00211">
    <property type="entry name" value="ABC_TRANSPORTER_1"/>
    <property type="match status" value="2"/>
</dbReference>
<dbReference type="CDD" id="cd18577">
    <property type="entry name" value="ABC_6TM_Pgp_ABCB1_D1_like"/>
    <property type="match status" value="1"/>
</dbReference>
<feature type="transmembrane region" description="Helical" evidence="9">
    <location>
        <begin position="175"/>
        <end position="194"/>
    </location>
</feature>
<keyword evidence="5" id="KW-0067">ATP-binding</keyword>
<feature type="domain" description="ABC transmembrane type-1" evidence="11">
    <location>
        <begin position="770"/>
        <end position="1058"/>
    </location>
</feature>
<evidence type="ECO:0000256" key="9">
    <source>
        <dbReference type="SAM" id="Phobius"/>
    </source>
</evidence>
<dbReference type="FunFam" id="3.40.50.300:FF:000913">
    <property type="entry name" value="ABC multidrug transporter SitT"/>
    <property type="match status" value="1"/>
</dbReference>
<dbReference type="GO" id="GO:0015421">
    <property type="term" value="F:ABC-type oligopeptide transporter activity"/>
    <property type="evidence" value="ECO:0007669"/>
    <property type="project" value="TreeGrafter"/>
</dbReference>
<dbReference type="PANTHER" id="PTHR43394">
    <property type="entry name" value="ATP-DEPENDENT PERMEASE MDL1, MITOCHONDRIAL"/>
    <property type="match status" value="1"/>
</dbReference>
<feature type="transmembrane region" description="Helical" evidence="9">
    <location>
        <begin position="1030"/>
        <end position="1052"/>
    </location>
</feature>
<feature type="transmembrane region" description="Helical" evidence="9">
    <location>
        <begin position="200"/>
        <end position="221"/>
    </location>
</feature>
<dbReference type="PROSITE" id="PS50893">
    <property type="entry name" value="ABC_TRANSPORTER_2"/>
    <property type="match status" value="2"/>
</dbReference>
<organism evidence="12 13">
    <name type="scientific">Malassezia vespertilionis</name>
    <dbReference type="NCBI Taxonomy" id="2020962"/>
    <lineage>
        <taxon>Eukaryota</taxon>
        <taxon>Fungi</taxon>
        <taxon>Dikarya</taxon>
        <taxon>Basidiomycota</taxon>
        <taxon>Ustilaginomycotina</taxon>
        <taxon>Malasseziomycetes</taxon>
        <taxon>Malasseziales</taxon>
        <taxon>Malasseziaceae</taxon>
        <taxon>Malassezia</taxon>
    </lineage>
</organism>
<dbReference type="STRING" id="2020962.A0A2N1JA54"/>
<keyword evidence="6 9" id="KW-1133">Transmembrane helix</keyword>
<dbReference type="Gene3D" id="1.20.1560.10">
    <property type="entry name" value="ABC transporter type 1, transmembrane domain"/>
    <property type="match status" value="2"/>
</dbReference>
<dbReference type="CDD" id="cd18578">
    <property type="entry name" value="ABC_6TM_Pgp_ABCB1_D2_like"/>
    <property type="match status" value="1"/>
</dbReference>
<dbReference type="InterPro" id="IPR027417">
    <property type="entry name" value="P-loop_NTPase"/>
</dbReference>
<dbReference type="GO" id="GO:0005743">
    <property type="term" value="C:mitochondrial inner membrane"/>
    <property type="evidence" value="ECO:0007669"/>
    <property type="project" value="TreeGrafter"/>
</dbReference>
<dbReference type="GO" id="GO:0005524">
    <property type="term" value="F:ATP binding"/>
    <property type="evidence" value="ECO:0007669"/>
    <property type="project" value="UniProtKB-KW"/>
</dbReference>
<evidence type="ECO:0000313" key="13">
    <source>
        <dbReference type="Proteomes" id="UP000232875"/>
    </source>
</evidence>
<keyword evidence="4" id="KW-0547">Nucleotide-binding</keyword>
<dbReference type="InterPro" id="IPR003439">
    <property type="entry name" value="ABC_transporter-like_ATP-bd"/>
</dbReference>
<name>A0A2N1JA54_9BASI</name>
<evidence type="ECO:0000256" key="1">
    <source>
        <dbReference type="ARBA" id="ARBA00004141"/>
    </source>
</evidence>
<evidence type="ECO:0000256" key="7">
    <source>
        <dbReference type="ARBA" id="ARBA00023136"/>
    </source>
</evidence>
<dbReference type="InterPro" id="IPR036640">
    <property type="entry name" value="ABC1_TM_sf"/>
</dbReference>
<comment type="subcellular location">
    <subcellularLocation>
        <location evidence="1">Membrane</location>
        <topology evidence="1">Multi-pass membrane protein</topology>
    </subcellularLocation>
</comment>
<keyword evidence="13" id="KW-1185">Reference proteome</keyword>
<dbReference type="Gene3D" id="3.40.50.300">
    <property type="entry name" value="P-loop containing nucleotide triphosphate hydrolases"/>
    <property type="match status" value="2"/>
</dbReference>
<feature type="transmembrane region" description="Helical" evidence="9">
    <location>
        <begin position="883"/>
        <end position="907"/>
    </location>
</feature>
<evidence type="ECO:0000256" key="8">
    <source>
        <dbReference type="SAM" id="MobiDB-lite"/>
    </source>
</evidence>
<feature type="transmembrane region" description="Helical" evidence="9">
    <location>
        <begin position="913"/>
        <end position="934"/>
    </location>
</feature>
<dbReference type="Pfam" id="PF00664">
    <property type="entry name" value="ABC_membrane"/>
    <property type="match status" value="2"/>
</dbReference>
<dbReference type="SMART" id="SM00382">
    <property type="entry name" value="AAA"/>
    <property type="match status" value="2"/>
</dbReference>
<feature type="transmembrane region" description="Helical" evidence="9">
    <location>
        <begin position="39"/>
        <end position="63"/>
    </location>
</feature>
<sequence length="1382" mass="150949">MPGQDGAPQSLGAKWKSFHLPRPSFSYIRLFRSMAPLDWTLLIVGIIAALASGVPLPLIGVLFGDMVNGFNSIACSNSANAVPRTPQETDQFLDDIADHVVKIIVIATINFALIYIYTCCWSSLGERVVRRMRELYVRALLRQDMTFFDRLAPGEISTHLSENLITIQNGTSEKVGILLSSVAYFITSYVIAFWKLPVLAGELVSLIPAFLLISTVGAHFVSRFTARMSDHLGDATGIASEVLSNLRVVQAFEIQGPLGKLYTAHLFFVRRNGMYRSFCTAAMLGLLFFVAYSSNALAFFSGSRQVTDAMHAGSSDSQDTVGKVYTVIFLLLDASFIVGQIAPYLQAFSSAGGAGDRLNSTINRCPLIDVFSDEGQQPQIAPGQSLGFSFRDVSFAYPARPETLALENLDLDIEPGKRVGICGFSGSGKSTIVALLHRFYDPSQGTIAFNTGTLIKDTNVSWLRGQLGMVGQEPVLFDCTVLESIAQGLLGSPQHLHLRDAVLFLGRYAMDHAKFSKDWIASVPEEHREPLYKVVELTQEAAKLAYADGFINELPDGYLSHVGGAGRALSGGQKQRIALARAIIKQPSVLILDEATAALDSKSELAVQAAFDRVAENRTTIAIAHRLSTIKHYDKIVVMAHGKVVEQGTHQELMEKDAHYANLARAQFARTADGTGMPSAQPASPQSNAHLDEDMPAPLDTNMHAAIDTFVQTIPGPGMQETIIDQEAADAVPESVSLLSIQDKKRPRVTYMRALGRLLRWAGKLWPFALLGFAASAVMGGAYPGEAVIFGHVIEALNPCKPPEEVESEADKFALFFFILALIELFAYFICGASFAYVSEWLLLTIRQRLFAVIALQPLAWYEEQNTSPSTMIANLSSDTSNLGGLTATVIGTIFSIIVNLIAGIILAHAVAWRIAIVILATVPILVAAGYLRLKVIADFQKRHETVYAKSTSIAVEAISSIRTVAALGREQDVYQLFKYSLEKPYHESLRYILVGNIFLAISLSISYFIYGFAYWWGSRNVAEGRYSQVAFFTVLPALLFSAQTSGQLLAFAPDFTKAQVSASNIFTMLDQGPKDAAQRLVDDEKAPLEKDEEALSSTLVKHTQGPTALTFDKVFFTYPHRVDPALKGVSLHVEPGSFAAFIGESGSGKTTTMSMIEMFYTPSAGNVRVGGFDTLHTPAGVVRETMAIVPQEAMLFNGSIHFNVSLGLQDPLSALSEDTRMFFQHKPRLFGKAEADNTTLEPDPRIVEACMQAHIHDTIMAMPEQYNTIVGPGGNQLSGGQRQRVAIARALVRKPKLLLMDESTSAMDAASEQAFQATLDELHSSRTCTIIAISHRMRTVRMADQIFMFDHGQIIAQGAHNELIQTCAQYQAMISHQSMGE</sequence>
<dbReference type="InterPro" id="IPR003593">
    <property type="entry name" value="AAA+_ATPase"/>
</dbReference>